<organism evidence="1 2">
    <name type="scientific">Noviherbaspirillum galbum</name>
    <dbReference type="NCBI Taxonomy" id="2709383"/>
    <lineage>
        <taxon>Bacteria</taxon>
        <taxon>Pseudomonadati</taxon>
        <taxon>Pseudomonadota</taxon>
        <taxon>Betaproteobacteria</taxon>
        <taxon>Burkholderiales</taxon>
        <taxon>Oxalobacteraceae</taxon>
        <taxon>Noviherbaspirillum</taxon>
    </lineage>
</organism>
<dbReference type="AlphaFoldDB" id="A0A6B3SMX7"/>
<dbReference type="Gene3D" id="3.40.50.1240">
    <property type="entry name" value="Phosphoglycerate mutase-like"/>
    <property type="match status" value="1"/>
</dbReference>
<dbReference type="Proteomes" id="UP000482155">
    <property type="component" value="Unassembled WGS sequence"/>
</dbReference>
<dbReference type="CDD" id="cd07040">
    <property type="entry name" value="HP"/>
    <property type="match status" value="1"/>
</dbReference>
<keyword evidence="2" id="KW-1185">Reference proteome</keyword>
<dbReference type="SMART" id="SM00855">
    <property type="entry name" value="PGAM"/>
    <property type="match status" value="1"/>
</dbReference>
<reference evidence="1 2" key="1">
    <citation type="submission" date="2020-02" db="EMBL/GenBank/DDBJ databases">
        <authorList>
            <person name="Kim M.K."/>
        </authorList>
    </citation>
    <scope>NUCLEOTIDE SEQUENCE [LARGE SCALE GENOMIC DNA]</scope>
    <source>
        <strain evidence="1 2">17J57-3</strain>
    </source>
</reference>
<dbReference type="Pfam" id="PF00300">
    <property type="entry name" value="His_Phos_1"/>
    <property type="match status" value="1"/>
</dbReference>
<dbReference type="SUPFAM" id="SSF53254">
    <property type="entry name" value="Phosphoglycerate mutase-like"/>
    <property type="match status" value="1"/>
</dbReference>
<protein>
    <submittedName>
        <fullName evidence="1">Histidine phosphatase family protein</fullName>
    </submittedName>
</protein>
<sequence length="148" mass="16270">MELILWRHADAAPGEDDAARPLTAKGVKQAAKMGKWLDRHLPGSCRILASPAVRCVSTAEALGRKFKTHAALSVDSTPEQIIAAINWPDSRETVMIVGHQPLLGELMAMLLFGEKKDLEIRKAHAAWLAHDAEHKVYVKAWMGPGFTK</sequence>
<comment type="caution">
    <text evidence="1">The sequence shown here is derived from an EMBL/GenBank/DDBJ whole genome shotgun (WGS) entry which is preliminary data.</text>
</comment>
<dbReference type="InterPro" id="IPR029033">
    <property type="entry name" value="His_PPase_superfam"/>
</dbReference>
<evidence type="ECO:0000313" key="1">
    <source>
        <dbReference type="EMBL" id="NEX62230.1"/>
    </source>
</evidence>
<dbReference type="RefSeq" id="WP_163964260.1">
    <property type="nucleotide sequence ID" value="NZ_JAAIVB010000046.1"/>
</dbReference>
<dbReference type="InterPro" id="IPR013078">
    <property type="entry name" value="His_Pase_superF_clade-1"/>
</dbReference>
<dbReference type="EMBL" id="JAAIVB010000046">
    <property type="protein sequence ID" value="NEX62230.1"/>
    <property type="molecule type" value="Genomic_DNA"/>
</dbReference>
<gene>
    <name evidence="1" type="ORF">G3574_14170</name>
</gene>
<accession>A0A6B3SMX7</accession>
<proteinExistence type="predicted"/>
<name>A0A6B3SMX7_9BURK</name>
<evidence type="ECO:0000313" key="2">
    <source>
        <dbReference type="Proteomes" id="UP000482155"/>
    </source>
</evidence>